<dbReference type="Pfam" id="PF02537">
    <property type="entry name" value="CRCB"/>
    <property type="match status" value="1"/>
</dbReference>
<dbReference type="InterPro" id="IPR003691">
    <property type="entry name" value="FluC"/>
</dbReference>
<organism evidence="11 12">
    <name type="scientific">[Mycobacterium] crassicus</name>
    <dbReference type="NCBI Taxonomy" id="2872309"/>
    <lineage>
        <taxon>Bacteria</taxon>
        <taxon>Bacillati</taxon>
        <taxon>Actinomycetota</taxon>
        <taxon>Actinomycetes</taxon>
        <taxon>Mycobacteriales</taxon>
        <taxon>Mycobacteriaceae</taxon>
        <taxon>Mycolicibacter</taxon>
    </lineage>
</organism>
<comment type="function">
    <text evidence="9 10">Fluoride-specific ion channel. Important for reducing fluoride concentration in the cell, thus reducing its toxicity.</text>
</comment>
<name>A0ABU5XLA4_9MYCO</name>
<dbReference type="PANTHER" id="PTHR28259:SF1">
    <property type="entry name" value="FLUORIDE EXPORT PROTEIN 1-RELATED"/>
    <property type="match status" value="1"/>
</dbReference>
<keyword evidence="6 10" id="KW-0407">Ion channel</keyword>
<evidence type="ECO:0000313" key="12">
    <source>
        <dbReference type="Proteomes" id="UP001299596"/>
    </source>
</evidence>
<gene>
    <name evidence="10 11" type="primary">crcB</name>
    <name evidence="10" type="synonym">fluC</name>
    <name evidence="11" type="ORF">K6T79_16990</name>
</gene>
<keyword evidence="12" id="KW-1185">Reference proteome</keyword>
<dbReference type="NCBIfam" id="NF010824">
    <property type="entry name" value="PRK14228.1"/>
    <property type="match status" value="1"/>
</dbReference>
<dbReference type="PANTHER" id="PTHR28259">
    <property type="entry name" value="FLUORIDE EXPORT PROTEIN 1-RELATED"/>
    <property type="match status" value="1"/>
</dbReference>
<evidence type="ECO:0000256" key="7">
    <source>
        <dbReference type="ARBA" id="ARBA00035120"/>
    </source>
</evidence>
<keyword evidence="10" id="KW-0406">Ion transport</keyword>
<evidence type="ECO:0000256" key="5">
    <source>
        <dbReference type="ARBA" id="ARBA00023136"/>
    </source>
</evidence>
<keyword evidence="5 10" id="KW-0472">Membrane</keyword>
<comment type="similarity">
    <text evidence="7 10">Belongs to the fluoride channel Fluc/FEX (TC 1.A.43) family.</text>
</comment>
<dbReference type="RefSeq" id="WP_225404335.1">
    <property type="nucleotide sequence ID" value="NZ_JAYJJR010000011.1"/>
</dbReference>
<keyword evidence="10" id="KW-0813">Transport</keyword>
<comment type="subcellular location">
    <subcellularLocation>
        <location evidence="1 10">Cell membrane</location>
        <topology evidence="1 10">Multi-pass membrane protein</topology>
    </subcellularLocation>
</comment>
<feature type="transmembrane region" description="Helical" evidence="10">
    <location>
        <begin position="96"/>
        <end position="118"/>
    </location>
</feature>
<feature type="transmembrane region" description="Helical" evidence="10">
    <location>
        <begin position="35"/>
        <end position="58"/>
    </location>
</feature>
<evidence type="ECO:0000256" key="3">
    <source>
        <dbReference type="ARBA" id="ARBA00022692"/>
    </source>
</evidence>
<dbReference type="HAMAP" id="MF_00454">
    <property type="entry name" value="FluC"/>
    <property type="match status" value="1"/>
</dbReference>
<evidence type="ECO:0000256" key="9">
    <source>
        <dbReference type="ARBA" id="ARBA00049940"/>
    </source>
</evidence>
<evidence type="ECO:0000256" key="4">
    <source>
        <dbReference type="ARBA" id="ARBA00022989"/>
    </source>
</evidence>
<evidence type="ECO:0000256" key="2">
    <source>
        <dbReference type="ARBA" id="ARBA00022475"/>
    </source>
</evidence>
<evidence type="ECO:0000256" key="6">
    <source>
        <dbReference type="ARBA" id="ARBA00023303"/>
    </source>
</evidence>
<comment type="activity regulation">
    <text evidence="10">Na(+) is not transported, but it plays an essential structural role and its presence is essential for fluoride channel function.</text>
</comment>
<protein>
    <recommendedName>
        <fullName evidence="10">Fluoride-specific ion channel FluC</fullName>
    </recommendedName>
</protein>
<sequence length="121" mass="12338">MSAVVWVCVGLAGGVGAVLRFVVDRAVARRAASAFPAGTLVVNLSGAAVLGLMSGLVLPAEVTLLAGTALVGSYTTFSTWMLETHRLAEERQFRTAAANIIAGIVLGLAATELGRWVAGAL</sequence>
<reference evidence="11 12" key="1">
    <citation type="submission" date="2023-12" db="EMBL/GenBank/DDBJ databases">
        <title>Description of new species of Mycobacterium terrae complex isolated from sewage at the Sao Paulo Zoological Park Foundation in Brazil.</title>
        <authorList>
            <person name="Romagnoli C.L."/>
            <person name="Conceicao E.C."/>
            <person name="Machado E."/>
            <person name="Barreto L.B.P.F."/>
            <person name="Sharma A."/>
            <person name="Silva N.M."/>
            <person name="Marques L.E."/>
            <person name="Juliana M.A."/>
            <person name="Lourenco M.C.S."/>
            <person name="Digiampietri L.A."/>
            <person name="Suffys P.N."/>
            <person name="Viana-Niero C."/>
        </authorList>
    </citation>
    <scope>NUCLEOTIDE SEQUENCE [LARGE SCALE GENOMIC DNA]</scope>
    <source>
        <strain evidence="11 12">MYC098</strain>
    </source>
</reference>
<comment type="caution">
    <text evidence="11">The sequence shown here is derived from an EMBL/GenBank/DDBJ whole genome shotgun (WGS) entry which is preliminary data.</text>
</comment>
<feature type="transmembrane region" description="Helical" evidence="10">
    <location>
        <begin position="64"/>
        <end position="84"/>
    </location>
</feature>
<feature type="binding site" evidence="10">
    <location>
        <position position="75"/>
    </location>
    <ligand>
        <name>Na(+)</name>
        <dbReference type="ChEBI" id="CHEBI:29101"/>
        <note>structural</note>
    </ligand>
</feature>
<comment type="catalytic activity">
    <reaction evidence="8">
        <text>fluoride(in) = fluoride(out)</text>
        <dbReference type="Rhea" id="RHEA:76159"/>
        <dbReference type="ChEBI" id="CHEBI:17051"/>
    </reaction>
    <physiologicalReaction direction="left-to-right" evidence="8">
        <dbReference type="Rhea" id="RHEA:76160"/>
    </physiologicalReaction>
</comment>
<keyword evidence="10" id="KW-0915">Sodium</keyword>
<keyword evidence="4 10" id="KW-1133">Transmembrane helix</keyword>
<feature type="transmembrane region" description="Helical" evidence="10">
    <location>
        <begin position="6"/>
        <end position="23"/>
    </location>
</feature>
<feature type="binding site" evidence="10">
    <location>
        <position position="72"/>
    </location>
    <ligand>
        <name>Na(+)</name>
        <dbReference type="ChEBI" id="CHEBI:29101"/>
        <note>structural</note>
    </ligand>
</feature>
<dbReference type="EMBL" id="JAYJJR010000011">
    <property type="protein sequence ID" value="MEB3022743.1"/>
    <property type="molecule type" value="Genomic_DNA"/>
</dbReference>
<evidence type="ECO:0000256" key="10">
    <source>
        <dbReference type="HAMAP-Rule" id="MF_00454"/>
    </source>
</evidence>
<keyword evidence="3 10" id="KW-0812">Transmembrane</keyword>
<keyword evidence="2 10" id="KW-1003">Cell membrane</keyword>
<evidence type="ECO:0000313" key="11">
    <source>
        <dbReference type="EMBL" id="MEB3022743.1"/>
    </source>
</evidence>
<keyword evidence="10" id="KW-0479">Metal-binding</keyword>
<evidence type="ECO:0000256" key="8">
    <source>
        <dbReference type="ARBA" id="ARBA00035585"/>
    </source>
</evidence>
<dbReference type="NCBIfam" id="TIGR00494">
    <property type="entry name" value="crcB"/>
    <property type="match status" value="1"/>
</dbReference>
<dbReference type="Proteomes" id="UP001299596">
    <property type="component" value="Unassembled WGS sequence"/>
</dbReference>
<proteinExistence type="inferred from homology"/>
<accession>A0ABU5XLA4</accession>
<evidence type="ECO:0000256" key="1">
    <source>
        <dbReference type="ARBA" id="ARBA00004651"/>
    </source>
</evidence>